<dbReference type="Gene3D" id="1.10.3720.10">
    <property type="entry name" value="MetI-like"/>
    <property type="match status" value="1"/>
</dbReference>
<dbReference type="Pfam" id="PF00528">
    <property type="entry name" value="BPD_transp_1"/>
    <property type="match status" value="1"/>
</dbReference>
<name>A0A1G6Z2E0_PEPNI</name>
<dbReference type="OrthoDB" id="9804353at2"/>
<gene>
    <name evidence="9" type="ORF">SAMN04489866_11151</name>
</gene>
<evidence type="ECO:0000256" key="3">
    <source>
        <dbReference type="ARBA" id="ARBA00022475"/>
    </source>
</evidence>
<dbReference type="InterPro" id="IPR035906">
    <property type="entry name" value="MetI-like_sf"/>
</dbReference>
<keyword evidence="10" id="KW-1185">Reference proteome</keyword>
<comment type="subcellular location">
    <subcellularLocation>
        <location evidence="1 7">Cell membrane</location>
        <topology evidence="1 7">Multi-pass membrane protein</topology>
    </subcellularLocation>
</comment>
<keyword evidence="3" id="KW-1003">Cell membrane</keyword>
<dbReference type="SUPFAM" id="SSF161098">
    <property type="entry name" value="MetI-like"/>
    <property type="match status" value="1"/>
</dbReference>
<dbReference type="GO" id="GO:0042918">
    <property type="term" value="P:alkanesulfonate transmembrane transport"/>
    <property type="evidence" value="ECO:0007669"/>
    <property type="project" value="UniProtKB-ARBA"/>
</dbReference>
<accession>A0A1G6Z2E0</accession>
<evidence type="ECO:0000259" key="8">
    <source>
        <dbReference type="PROSITE" id="PS50928"/>
    </source>
</evidence>
<dbReference type="EMBL" id="FNAF01000011">
    <property type="protein sequence ID" value="SDD96463.1"/>
    <property type="molecule type" value="Genomic_DNA"/>
</dbReference>
<feature type="domain" description="ABC transmembrane type-1" evidence="8">
    <location>
        <begin position="73"/>
        <end position="253"/>
    </location>
</feature>
<feature type="transmembrane region" description="Helical" evidence="7">
    <location>
        <begin position="81"/>
        <end position="102"/>
    </location>
</feature>
<dbReference type="AlphaFoldDB" id="A0A1G6Z2E0"/>
<keyword evidence="2 7" id="KW-0813">Transport</keyword>
<sequence length="270" mass="29523">MSTKNITRPQRKQTFYTAISVITIIAFFCFWEGIVQFGIVSKFYLASPTQVIELFVSKLTNEAPDGALLMTHVKVSLTEALTGYFLALLVGIPLGLAMGWFYTFDGLVRPIFELIRPVPSPAWIPLVIIWFGTGLVSKVFIIFVGALVPCVINSYSGVAQTNPTFIRMARTYGASNWEIFTKICVPSALPMVFGGLQVALASAWTCLVAAELVGADAGLGFLIQMGRRLLMPDMIILGMVMVALTGVVVTIVIAFVERALVKGMRRGEDR</sequence>
<dbReference type="GO" id="GO:0005886">
    <property type="term" value="C:plasma membrane"/>
    <property type="evidence" value="ECO:0007669"/>
    <property type="project" value="UniProtKB-SubCell"/>
</dbReference>
<dbReference type="FunFam" id="1.10.3720.10:FF:000003">
    <property type="entry name" value="Aliphatic sulfonate ABC transporter permease"/>
    <property type="match status" value="1"/>
</dbReference>
<dbReference type="RefSeq" id="WP_091792200.1">
    <property type="nucleotide sequence ID" value="NZ_FNAF01000011.1"/>
</dbReference>
<evidence type="ECO:0000313" key="10">
    <source>
        <dbReference type="Proteomes" id="UP000198995"/>
    </source>
</evidence>
<dbReference type="PANTHER" id="PTHR30151:SF0">
    <property type="entry name" value="ABC TRANSPORTER PERMEASE PROTEIN MJ0413-RELATED"/>
    <property type="match status" value="1"/>
</dbReference>
<dbReference type="PANTHER" id="PTHR30151">
    <property type="entry name" value="ALKANE SULFONATE ABC TRANSPORTER-RELATED, MEMBRANE SUBUNIT"/>
    <property type="match status" value="1"/>
</dbReference>
<evidence type="ECO:0000256" key="6">
    <source>
        <dbReference type="ARBA" id="ARBA00023136"/>
    </source>
</evidence>
<evidence type="ECO:0000256" key="2">
    <source>
        <dbReference type="ARBA" id="ARBA00022448"/>
    </source>
</evidence>
<keyword evidence="6 7" id="KW-0472">Membrane</keyword>
<evidence type="ECO:0000256" key="7">
    <source>
        <dbReference type="RuleBase" id="RU363032"/>
    </source>
</evidence>
<feature type="transmembrane region" description="Helical" evidence="7">
    <location>
        <begin position="139"/>
        <end position="158"/>
    </location>
</feature>
<organism evidence="9 10">
    <name type="scientific">Peptococcus niger</name>
    <dbReference type="NCBI Taxonomy" id="2741"/>
    <lineage>
        <taxon>Bacteria</taxon>
        <taxon>Bacillati</taxon>
        <taxon>Bacillota</taxon>
        <taxon>Clostridia</taxon>
        <taxon>Eubacteriales</taxon>
        <taxon>Peptococcaceae</taxon>
        <taxon>Peptococcus</taxon>
    </lineage>
</organism>
<keyword evidence="4 7" id="KW-0812">Transmembrane</keyword>
<reference evidence="9 10" key="1">
    <citation type="submission" date="2016-10" db="EMBL/GenBank/DDBJ databases">
        <authorList>
            <person name="de Groot N.N."/>
        </authorList>
    </citation>
    <scope>NUCLEOTIDE SEQUENCE [LARGE SCALE GENOMIC DNA]</scope>
    <source>
        <strain evidence="9 10">DSM 20475</strain>
    </source>
</reference>
<proteinExistence type="inferred from homology"/>
<protein>
    <submittedName>
        <fullName evidence="9">NitT/TauT family transport system permease protein</fullName>
    </submittedName>
</protein>
<feature type="transmembrane region" description="Helical" evidence="7">
    <location>
        <begin position="235"/>
        <end position="256"/>
    </location>
</feature>
<dbReference type="PROSITE" id="PS50928">
    <property type="entry name" value="ABC_TM1"/>
    <property type="match status" value="1"/>
</dbReference>
<evidence type="ECO:0000256" key="1">
    <source>
        <dbReference type="ARBA" id="ARBA00004651"/>
    </source>
</evidence>
<dbReference type="STRING" id="2741.SAMN04489866_11151"/>
<evidence type="ECO:0000256" key="4">
    <source>
        <dbReference type="ARBA" id="ARBA00022692"/>
    </source>
</evidence>
<dbReference type="CDD" id="cd06261">
    <property type="entry name" value="TM_PBP2"/>
    <property type="match status" value="1"/>
</dbReference>
<evidence type="ECO:0000313" key="9">
    <source>
        <dbReference type="EMBL" id="SDD96463.1"/>
    </source>
</evidence>
<evidence type="ECO:0000256" key="5">
    <source>
        <dbReference type="ARBA" id="ARBA00022989"/>
    </source>
</evidence>
<dbReference type="Proteomes" id="UP000198995">
    <property type="component" value="Unassembled WGS sequence"/>
</dbReference>
<feature type="transmembrane region" description="Helical" evidence="7">
    <location>
        <begin position="114"/>
        <end position="133"/>
    </location>
</feature>
<comment type="similarity">
    <text evidence="7">Belongs to the binding-protein-dependent transport system permease family.</text>
</comment>
<feature type="transmembrane region" description="Helical" evidence="7">
    <location>
        <begin position="202"/>
        <end position="223"/>
    </location>
</feature>
<keyword evidence="5 7" id="KW-1133">Transmembrane helix</keyword>
<dbReference type="InterPro" id="IPR000515">
    <property type="entry name" value="MetI-like"/>
</dbReference>
<feature type="transmembrane region" description="Helical" evidence="7">
    <location>
        <begin position="15"/>
        <end position="39"/>
    </location>
</feature>